<dbReference type="SUPFAM" id="SSF52058">
    <property type="entry name" value="L domain-like"/>
    <property type="match status" value="1"/>
</dbReference>
<dbReference type="AlphaFoldDB" id="A0A9I9EL60"/>
<feature type="transmembrane region" description="Helical" evidence="2">
    <location>
        <begin position="49"/>
        <end position="72"/>
    </location>
</feature>
<dbReference type="InterPro" id="IPR032675">
    <property type="entry name" value="LRR_dom_sf"/>
</dbReference>
<dbReference type="EnsemblPlants" id="MELO3C035307.2.1">
    <property type="protein sequence ID" value="MELO3C035307.2.1"/>
    <property type="gene ID" value="MELO3C035307.2"/>
</dbReference>
<keyword evidence="2" id="KW-0812">Transmembrane</keyword>
<organism evidence="3">
    <name type="scientific">Cucumis melo</name>
    <name type="common">Muskmelon</name>
    <dbReference type="NCBI Taxonomy" id="3656"/>
    <lineage>
        <taxon>Eukaryota</taxon>
        <taxon>Viridiplantae</taxon>
        <taxon>Streptophyta</taxon>
        <taxon>Embryophyta</taxon>
        <taxon>Tracheophyta</taxon>
        <taxon>Spermatophyta</taxon>
        <taxon>Magnoliopsida</taxon>
        <taxon>eudicotyledons</taxon>
        <taxon>Gunneridae</taxon>
        <taxon>Pentapetalae</taxon>
        <taxon>rosids</taxon>
        <taxon>fabids</taxon>
        <taxon>Cucurbitales</taxon>
        <taxon>Cucurbitaceae</taxon>
        <taxon>Benincaseae</taxon>
        <taxon>Cucumis</taxon>
    </lineage>
</organism>
<sequence>MGCALKIFHSVYRFVFLVVLLQPMLTHLIQPVLPFDPSFPFDSDFNSSFFFFFFFLLIFLRFRFHFLLVAVWSSISISIPILIYEEKACDLLGELINGGDSSISQIFYCNVNPTSQRLFYRKVSNSSCIFLLQMKNRGNCRKFSPAIAGLKHLTDLYLHYNSLFGDIPREIANLTLLSGLYLNVNNFSGEIPSEIGNMGSLQGFALLLLQLLIFT</sequence>
<dbReference type="InterPro" id="IPR001611">
    <property type="entry name" value="Leu-rich_rpt"/>
</dbReference>
<evidence type="ECO:0000313" key="3">
    <source>
        <dbReference type="EnsemblPlants" id="MELO3C035307.2.1"/>
    </source>
</evidence>
<keyword evidence="2" id="KW-1133">Transmembrane helix</keyword>
<protein>
    <submittedName>
        <fullName evidence="3">Uncharacterized protein</fullName>
    </submittedName>
</protein>
<dbReference type="PANTHER" id="PTHR47988">
    <property type="entry name" value="SOMATIC EMBRYOGENESIS RECEPTOR KINASE 1"/>
    <property type="match status" value="1"/>
</dbReference>
<evidence type="ECO:0000256" key="1">
    <source>
        <dbReference type="ARBA" id="ARBA00022729"/>
    </source>
</evidence>
<dbReference type="Gramene" id="MELO3C035307.2.1">
    <property type="protein sequence ID" value="MELO3C035307.2.1"/>
    <property type="gene ID" value="MELO3C035307.2"/>
</dbReference>
<keyword evidence="1" id="KW-0732">Signal</keyword>
<feature type="transmembrane region" description="Helical" evidence="2">
    <location>
        <begin position="12"/>
        <end position="29"/>
    </location>
</feature>
<dbReference type="Gene3D" id="3.80.10.10">
    <property type="entry name" value="Ribonuclease Inhibitor"/>
    <property type="match status" value="1"/>
</dbReference>
<reference evidence="3" key="1">
    <citation type="submission" date="2023-03" db="UniProtKB">
        <authorList>
            <consortium name="EnsemblPlants"/>
        </authorList>
    </citation>
    <scope>IDENTIFICATION</scope>
</reference>
<proteinExistence type="predicted"/>
<keyword evidence="2" id="KW-0472">Membrane</keyword>
<evidence type="ECO:0000256" key="2">
    <source>
        <dbReference type="SAM" id="Phobius"/>
    </source>
</evidence>
<accession>A0A9I9EL60</accession>
<name>A0A9I9EL60_CUCME</name>
<dbReference type="Pfam" id="PF00560">
    <property type="entry name" value="LRR_1"/>
    <property type="match status" value="2"/>
</dbReference>